<feature type="region of interest" description="Disordered" evidence="3">
    <location>
        <begin position="174"/>
        <end position="206"/>
    </location>
</feature>
<dbReference type="PROSITE" id="PS50089">
    <property type="entry name" value="ZF_RING_2"/>
    <property type="match status" value="1"/>
</dbReference>
<evidence type="ECO:0000313" key="6">
    <source>
        <dbReference type="Proteomes" id="UP001215151"/>
    </source>
</evidence>
<dbReference type="InterPro" id="IPR013083">
    <property type="entry name" value="Znf_RING/FYVE/PHD"/>
</dbReference>
<dbReference type="AlphaFoldDB" id="A0AAD7XHS4"/>
<dbReference type="Proteomes" id="UP001215151">
    <property type="component" value="Unassembled WGS sequence"/>
</dbReference>
<name>A0AAD7XHS4_9APHY</name>
<keyword evidence="2" id="KW-0175">Coiled coil</keyword>
<dbReference type="SMART" id="SM00184">
    <property type="entry name" value="RING"/>
    <property type="match status" value="1"/>
</dbReference>
<feature type="compositionally biased region" description="Low complexity" evidence="3">
    <location>
        <begin position="186"/>
        <end position="202"/>
    </location>
</feature>
<keyword evidence="1" id="KW-0479">Metal-binding</keyword>
<dbReference type="InterPro" id="IPR001841">
    <property type="entry name" value="Znf_RING"/>
</dbReference>
<proteinExistence type="predicted"/>
<dbReference type="GO" id="GO:0008270">
    <property type="term" value="F:zinc ion binding"/>
    <property type="evidence" value="ECO:0007669"/>
    <property type="project" value="UniProtKB-KW"/>
</dbReference>
<dbReference type="Gene3D" id="3.30.40.10">
    <property type="entry name" value="Zinc/RING finger domain, C3HC4 (zinc finger)"/>
    <property type="match status" value="1"/>
</dbReference>
<organism evidence="5 6">
    <name type="scientific">Trametes cubensis</name>
    <dbReference type="NCBI Taxonomy" id="1111947"/>
    <lineage>
        <taxon>Eukaryota</taxon>
        <taxon>Fungi</taxon>
        <taxon>Dikarya</taxon>
        <taxon>Basidiomycota</taxon>
        <taxon>Agaricomycotina</taxon>
        <taxon>Agaricomycetes</taxon>
        <taxon>Polyporales</taxon>
        <taxon>Polyporaceae</taxon>
        <taxon>Trametes</taxon>
    </lineage>
</organism>
<protein>
    <recommendedName>
        <fullName evidence="4">RING-type domain-containing protein</fullName>
    </recommendedName>
</protein>
<evidence type="ECO:0000256" key="3">
    <source>
        <dbReference type="SAM" id="MobiDB-lite"/>
    </source>
</evidence>
<feature type="coiled-coil region" evidence="2">
    <location>
        <begin position="90"/>
        <end position="166"/>
    </location>
</feature>
<evidence type="ECO:0000313" key="5">
    <source>
        <dbReference type="EMBL" id="KAJ8496052.1"/>
    </source>
</evidence>
<dbReference type="Pfam" id="PF13920">
    <property type="entry name" value="zf-C3HC4_3"/>
    <property type="match status" value="1"/>
</dbReference>
<evidence type="ECO:0000256" key="1">
    <source>
        <dbReference type="PROSITE-ProRule" id="PRU00175"/>
    </source>
</evidence>
<reference evidence="5" key="1">
    <citation type="submission" date="2022-11" db="EMBL/GenBank/DDBJ databases">
        <title>Genome Sequence of Cubamyces cubensis.</title>
        <authorList>
            <person name="Buettner E."/>
        </authorList>
    </citation>
    <scope>NUCLEOTIDE SEQUENCE</scope>
    <source>
        <strain evidence="5">MPL-01</strain>
    </source>
</reference>
<dbReference type="CDD" id="cd16449">
    <property type="entry name" value="RING-HC"/>
    <property type="match status" value="1"/>
</dbReference>
<sequence>MDALTCGICLEQLKIPVCTPCGHLCCEACLTAYIEASADAMNASCPTCRAPFTIAIPDLRFVPKKYHALILPSIRRVFISPNATASIESQHELRAQVARLTEKIDALVEDKATLMDRCEAAIRASQIHAQGERDERLEKERLQRELRDLRKKYENVKGKYKTLKAYHDNASASASATHMKRTSSQASLDNTSYSASSSTDSLVLPTVPERDDAAGASASRPILRIPKRPRLLGSPFDLSKRIEMRQMTHARRAFDSDEDEDEDHSEHARGGGRSGIRSSDLSSSAGSNSGPQRSVLPGGDVFSPRNMAPEGRALFTRTGRTRSGSAFSGGWMLSPEEA</sequence>
<comment type="caution">
    <text evidence="5">The sequence shown here is derived from an EMBL/GenBank/DDBJ whole genome shotgun (WGS) entry which is preliminary data.</text>
</comment>
<keyword evidence="6" id="KW-1185">Reference proteome</keyword>
<feature type="domain" description="RING-type" evidence="4">
    <location>
        <begin position="6"/>
        <end position="49"/>
    </location>
</feature>
<feature type="compositionally biased region" description="Low complexity" evidence="3">
    <location>
        <begin position="275"/>
        <end position="294"/>
    </location>
</feature>
<keyword evidence="1" id="KW-0862">Zinc</keyword>
<dbReference type="SUPFAM" id="SSF57850">
    <property type="entry name" value="RING/U-box"/>
    <property type="match status" value="1"/>
</dbReference>
<gene>
    <name evidence="5" type="ORF">ONZ51_g1362</name>
</gene>
<evidence type="ECO:0000259" key="4">
    <source>
        <dbReference type="PROSITE" id="PS50089"/>
    </source>
</evidence>
<feature type="region of interest" description="Disordered" evidence="3">
    <location>
        <begin position="251"/>
        <end position="338"/>
    </location>
</feature>
<accession>A0AAD7XHS4</accession>
<dbReference type="EMBL" id="JAPEVG010000018">
    <property type="protein sequence ID" value="KAJ8496052.1"/>
    <property type="molecule type" value="Genomic_DNA"/>
</dbReference>
<evidence type="ECO:0000256" key="2">
    <source>
        <dbReference type="SAM" id="Coils"/>
    </source>
</evidence>
<keyword evidence="1" id="KW-0863">Zinc-finger</keyword>